<dbReference type="EMBL" id="JH711578">
    <property type="protein sequence ID" value="EIW81538.1"/>
    <property type="molecule type" value="Genomic_DNA"/>
</dbReference>
<organism evidence="1 2">
    <name type="scientific">Coniophora puteana (strain RWD-64-598)</name>
    <name type="common">Brown rot fungus</name>
    <dbReference type="NCBI Taxonomy" id="741705"/>
    <lineage>
        <taxon>Eukaryota</taxon>
        <taxon>Fungi</taxon>
        <taxon>Dikarya</taxon>
        <taxon>Basidiomycota</taxon>
        <taxon>Agaricomycotina</taxon>
        <taxon>Agaricomycetes</taxon>
        <taxon>Agaricomycetidae</taxon>
        <taxon>Boletales</taxon>
        <taxon>Coniophorineae</taxon>
        <taxon>Coniophoraceae</taxon>
        <taxon>Coniophora</taxon>
    </lineage>
</organism>
<dbReference type="RefSeq" id="XP_007768851.1">
    <property type="nucleotide sequence ID" value="XM_007770661.1"/>
</dbReference>
<protein>
    <submittedName>
        <fullName evidence="1">Uncharacterized protein</fullName>
    </submittedName>
</protein>
<dbReference type="KEGG" id="cput:CONPUDRAFT_154074"/>
<evidence type="ECO:0000313" key="1">
    <source>
        <dbReference type="EMBL" id="EIW81538.1"/>
    </source>
</evidence>
<sequence>MSVSFSVDSVNARPEAINRIDDGAMTEMTLNENWRMAPARLGVPSIVRDYQKCSGLVRGVRHPETSII</sequence>
<name>A0A5M3MQQ9_CONPW</name>
<accession>A0A5M3MQQ9</accession>
<dbReference type="GeneID" id="19203212"/>
<dbReference type="AlphaFoldDB" id="A0A5M3MQQ9"/>
<keyword evidence="2" id="KW-1185">Reference proteome</keyword>
<dbReference type="Proteomes" id="UP000053558">
    <property type="component" value="Unassembled WGS sequence"/>
</dbReference>
<proteinExistence type="predicted"/>
<reference evidence="2" key="1">
    <citation type="journal article" date="2012" name="Science">
        <title>The Paleozoic origin of enzymatic lignin decomposition reconstructed from 31 fungal genomes.</title>
        <authorList>
            <person name="Floudas D."/>
            <person name="Binder M."/>
            <person name="Riley R."/>
            <person name="Barry K."/>
            <person name="Blanchette R.A."/>
            <person name="Henrissat B."/>
            <person name="Martinez A.T."/>
            <person name="Otillar R."/>
            <person name="Spatafora J.W."/>
            <person name="Yadav J.S."/>
            <person name="Aerts A."/>
            <person name="Benoit I."/>
            <person name="Boyd A."/>
            <person name="Carlson A."/>
            <person name="Copeland A."/>
            <person name="Coutinho P.M."/>
            <person name="de Vries R.P."/>
            <person name="Ferreira P."/>
            <person name="Findley K."/>
            <person name="Foster B."/>
            <person name="Gaskell J."/>
            <person name="Glotzer D."/>
            <person name="Gorecki P."/>
            <person name="Heitman J."/>
            <person name="Hesse C."/>
            <person name="Hori C."/>
            <person name="Igarashi K."/>
            <person name="Jurgens J.A."/>
            <person name="Kallen N."/>
            <person name="Kersten P."/>
            <person name="Kohler A."/>
            <person name="Kuees U."/>
            <person name="Kumar T.K.A."/>
            <person name="Kuo A."/>
            <person name="LaButti K."/>
            <person name="Larrondo L.F."/>
            <person name="Lindquist E."/>
            <person name="Ling A."/>
            <person name="Lombard V."/>
            <person name="Lucas S."/>
            <person name="Lundell T."/>
            <person name="Martin R."/>
            <person name="McLaughlin D.J."/>
            <person name="Morgenstern I."/>
            <person name="Morin E."/>
            <person name="Murat C."/>
            <person name="Nagy L.G."/>
            <person name="Nolan M."/>
            <person name="Ohm R.A."/>
            <person name="Patyshakuliyeva A."/>
            <person name="Rokas A."/>
            <person name="Ruiz-Duenas F.J."/>
            <person name="Sabat G."/>
            <person name="Salamov A."/>
            <person name="Samejima M."/>
            <person name="Schmutz J."/>
            <person name="Slot J.C."/>
            <person name="St John F."/>
            <person name="Stenlid J."/>
            <person name="Sun H."/>
            <person name="Sun S."/>
            <person name="Syed K."/>
            <person name="Tsang A."/>
            <person name="Wiebenga A."/>
            <person name="Young D."/>
            <person name="Pisabarro A."/>
            <person name="Eastwood D.C."/>
            <person name="Martin F."/>
            <person name="Cullen D."/>
            <person name="Grigoriev I.V."/>
            <person name="Hibbett D.S."/>
        </authorList>
    </citation>
    <scope>NUCLEOTIDE SEQUENCE [LARGE SCALE GENOMIC DNA]</scope>
    <source>
        <strain evidence="2">RWD-64-598 SS2</strain>
    </source>
</reference>
<comment type="caution">
    <text evidence="1">The sequence shown here is derived from an EMBL/GenBank/DDBJ whole genome shotgun (WGS) entry which is preliminary data.</text>
</comment>
<evidence type="ECO:0000313" key="2">
    <source>
        <dbReference type="Proteomes" id="UP000053558"/>
    </source>
</evidence>
<gene>
    <name evidence="1" type="ORF">CONPUDRAFT_154074</name>
</gene>